<accession>A0A5K3FWG3</accession>
<sequence>MQVSIYEKAMHLDNPGRSEFMRCNNMPPSRPAQNSRELITRWCGARQAGTKCAAAARPETRQRIKAGAQPISLALAHEHAHAHTRKPLCQRPYLCSSFSSVPRGPPVSNMTMSTSTTTMTTTTTTTMMMTTMTMISD</sequence>
<protein>
    <submittedName>
        <fullName evidence="1">Uncharacterized protein</fullName>
    </submittedName>
</protein>
<evidence type="ECO:0000313" key="1">
    <source>
        <dbReference type="WBParaSite" id="MCU_012051-RA"/>
    </source>
</evidence>
<name>A0A5K3FWG3_MESCO</name>
<proteinExistence type="predicted"/>
<organism evidence="1">
    <name type="scientific">Mesocestoides corti</name>
    <name type="common">Flatworm</name>
    <dbReference type="NCBI Taxonomy" id="53468"/>
    <lineage>
        <taxon>Eukaryota</taxon>
        <taxon>Metazoa</taxon>
        <taxon>Spiralia</taxon>
        <taxon>Lophotrochozoa</taxon>
        <taxon>Platyhelminthes</taxon>
        <taxon>Cestoda</taxon>
        <taxon>Eucestoda</taxon>
        <taxon>Cyclophyllidea</taxon>
        <taxon>Mesocestoididae</taxon>
        <taxon>Mesocestoides</taxon>
    </lineage>
</organism>
<dbReference type="WBParaSite" id="MCU_012051-RA">
    <property type="protein sequence ID" value="MCU_012051-RA"/>
    <property type="gene ID" value="MCU_012051"/>
</dbReference>
<reference evidence="1" key="1">
    <citation type="submission" date="2019-11" db="UniProtKB">
        <authorList>
            <consortium name="WormBaseParasite"/>
        </authorList>
    </citation>
    <scope>IDENTIFICATION</scope>
</reference>
<dbReference type="AlphaFoldDB" id="A0A5K3FWG3"/>